<organism evidence="6 7">
    <name type="scientific">Methylobacterium phyllostachyos</name>
    <dbReference type="NCBI Taxonomy" id="582672"/>
    <lineage>
        <taxon>Bacteria</taxon>
        <taxon>Pseudomonadati</taxon>
        <taxon>Pseudomonadota</taxon>
        <taxon>Alphaproteobacteria</taxon>
        <taxon>Hyphomicrobiales</taxon>
        <taxon>Methylobacteriaceae</taxon>
        <taxon>Methylobacterium</taxon>
    </lineage>
</organism>
<keyword evidence="4 5" id="KW-0472">Membrane</keyword>
<evidence type="ECO:0000313" key="7">
    <source>
        <dbReference type="Proteomes" id="UP000198704"/>
    </source>
</evidence>
<name>A0A1G9S318_9HYPH</name>
<dbReference type="STRING" id="582672.SAMN05216360_101472"/>
<dbReference type="EMBL" id="FNHS01000001">
    <property type="protein sequence ID" value="SDM29811.1"/>
    <property type="molecule type" value="Genomic_DNA"/>
</dbReference>
<keyword evidence="7" id="KW-1185">Reference proteome</keyword>
<evidence type="ECO:0000256" key="1">
    <source>
        <dbReference type="ARBA" id="ARBA00004141"/>
    </source>
</evidence>
<dbReference type="InterPro" id="IPR032808">
    <property type="entry name" value="DoxX"/>
</dbReference>
<feature type="transmembrane region" description="Helical" evidence="5">
    <location>
        <begin position="12"/>
        <end position="29"/>
    </location>
</feature>
<dbReference type="AlphaFoldDB" id="A0A1G9S318"/>
<feature type="transmembrane region" description="Helical" evidence="5">
    <location>
        <begin position="76"/>
        <end position="95"/>
    </location>
</feature>
<keyword evidence="2 5" id="KW-0812">Transmembrane</keyword>
<feature type="transmembrane region" description="Helical" evidence="5">
    <location>
        <begin position="50"/>
        <end position="70"/>
    </location>
</feature>
<evidence type="ECO:0000256" key="3">
    <source>
        <dbReference type="ARBA" id="ARBA00022989"/>
    </source>
</evidence>
<evidence type="ECO:0000313" key="6">
    <source>
        <dbReference type="EMBL" id="SDM29811.1"/>
    </source>
</evidence>
<protein>
    <submittedName>
        <fullName evidence="6">Putative oxidoreductase</fullName>
    </submittedName>
</protein>
<keyword evidence="3 5" id="KW-1133">Transmembrane helix</keyword>
<dbReference type="OrthoDB" id="7272111at2"/>
<reference evidence="7" key="1">
    <citation type="submission" date="2016-10" db="EMBL/GenBank/DDBJ databases">
        <authorList>
            <person name="Varghese N."/>
            <person name="Submissions S."/>
        </authorList>
    </citation>
    <scope>NUCLEOTIDE SEQUENCE [LARGE SCALE GENOMIC DNA]</scope>
    <source>
        <strain evidence="7">BL47</strain>
    </source>
</reference>
<evidence type="ECO:0000256" key="4">
    <source>
        <dbReference type="ARBA" id="ARBA00023136"/>
    </source>
</evidence>
<feature type="transmembrane region" description="Helical" evidence="5">
    <location>
        <begin position="115"/>
        <end position="135"/>
    </location>
</feature>
<dbReference type="GO" id="GO:0016020">
    <property type="term" value="C:membrane"/>
    <property type="evidence" value="ECO:0007669"/>
    <property type="project" value="UniProtKB-SubCell"/>
</dbReference>
<evidence type="ECO:0000256" key="2">
    <source>
        <dbReference type="ARBA" id="ARBA00022692"/>
    </source>
</evidence>
<dbReference type="Proteomes" id="UP000198704">
    <property type="component" value="Unassembled WGS sequence"/>
</dbReference>
<sequence length="157" mass="17235">MTSLAEWLNTATPFLAKLCLVCLFPLSALDKVVHWDQAMKQARSTPIPGPAVLLMLGILVEAITPVLIVAGWWDRAAAFVLMGFCAVTALLFHRWWEYPHFWSGQGEGKSHFWDFFKNFGLVGGLLLIVIVGGYVPVGQLVRDPLAPGPRAALPTAH</sequence>
<dbReference type="RefSeq" id="WP_091712918.1">
    <property type="nucleotide sequence ID" value="NZ_FNHS01000001.1"/>
</dbReference>
<dbReference type="Pfam" id="PF07681">
    <property type="entry name" value="DoxX"/>
    <property type="match status" value="1"/>
</dbReference>
<gene>
    <name evidence="6" type="ORF">SAMN05216360_101472</name>
</gene>
<accession>A0A1G9S318</accession>
<evidence type="ECO:0000256" key="5">
    <source>
        <dbReference type="SAM" id="Phobius"/>
    </source>
</evidence>
<comment type="subcellular location">
    <subcellularLocation>
        <location evidence="1">Membrane</location>
        <topology evidence="1">Multi-pass membrane protein</topology>
    </subcellularLocation>
</comment>
<proteinExistence type="predicted"/>